<accession>A0A9X2VI91</accession>
<dbReference type="Gene3D" id="1.20.120.530">
    <property type="entry name" value="GntR ligand-binding domain-like"/>
    <property type="match status" value="1"/>
</dbReference>
<evidence type="ECO:0000313" key="6">
    <source>
        <dbReference type="Proteomes" id="UP001141259"/>
    </source>
</evidence>
<evidence type="ECO:0000313" key="5">
    <source>
        <dbReference type="EMBL" id="MCS7477056.1"/>
    </source>
</evidence>
<dbReference type="Pfam" id="PF00392">
    <property type="entry name" value="GntR"/>
    <property type="match status" value="1"/>
</dbReference>
<dbReference type="Pfam" id="PF07729">
    <property type="entry name" value="FCD"/>
    <property type="match status" value="1"/>
</dbReference>
<dbReference type="SMART" id="SM00345">
    <property type="entry name" value="HTH_GNTR"/>
    <property type="match status" value="1"/>
</dbReference>
<reference evidence="5" key="1">
    <citation type="submission" date="2022-08" db="EMBL/GenBank/DDBJ databases">
        <authorList>
            <person name="Tistechok S."/>
            <person name="Samborskyy M."/>
            <person name="Roman I."/>
        </authorList>
    </citation>
    <scope>NUCLEOTIDE SEQUENCE</scope>
    <source>
        <strain evidence="5">DSM 103496</strain>
    </source>
</reference>
<gene>
    <name evidence="5" type="ORF">NZH93_09340</name>
</gene>
<evidence type="ECO:0000256" key="1">
    <source>
        <dbReference type="ARBA" id="ARBA00023015"/>
    </source>
</evidence>
<keyword evidence="1" id="KW-0805">Transcription regulation</keyword>
<sequence length="236" mass="25771">MSLTDKAIDRIRDLIQSGELAPGDKLPPEQQLAAELGLSRNLMREAVKALVVARVLEIRRGDGTYVTSLEPEVLLGGISSAVELLRGDTLLELTEVRRLFEPVATGLAASRISDGELAEVEQHLRAMRAARNDVELLNRHDAAFHRAVVAATGNATLATLLEGISSRTVRARVWRGLVDDQAASRTLAEHEAIYRALVDRDAALAHAAALVHINTTERWLREHVGRDGDVPTHALR</sequence>
<organism evidence="5 6">
    <name type="scientific">Umezawaea endophytica</name>
    <dbReference type="NCBI Taxonomy" id="1654476"/>
    <lineage>
        <taxon>Bacteria</taxon>
        <taxon>Bacillati</taxon>
        <taxon>Actinomycetota</taxon>
        <taxon>Actinomycetes</taxon>
        <taxon>Pseudonocardiales</taxon>
        <taxon>Pseudonocardiaceae</taxon>
        <taxon>Umezawaea</taxon>
    </lineage>
</organism>
<evidence type="ECO:0000256" key="3">
    <source>
        <dbReference type="ARBA" id="ARBA00023163"/>
    </source>
</evidence>
<dbReference type="InterPro" id="IPR008920">
    <property type="entry name" value="TF_FadR/GntR_C"/>
</dbReference>
<proteinExistence type="predicted"/>
<dbReference type="InterPro" id="IPR011711">
    <property type="entry name" value="GntR_C"/>
</dbReference>
<dbReference type="InterPro" id="IPR000524">
    <property type="entry name" value="Tscrpt_reg_HTH_GntR"/>
</dbReference>
<dbReference type="PANTHER" id="PTHR43537">
    <property type="entry name" value="TRANSCRIPTIONAL REGULATOR, GNTR FAMILY"/>
    <property type="match status" value="1"/>
</dbReference>
<dbReference type="GO" id="GO:0003700">
    <property type="term" value="F:DNA-binding transcription factor activity"/>
    <property type="evidence" value="ECO:0007669"/>
    <property type="project" value="InterPro"/>
</dbReference>
<dbReference type="InterPro" id="IPR036390">
    <property type="entry name" value="WH_DNA-bd_sf"/>
</dbReference>
<dbReference type="CDD" id="cd07377">
    <property type="entry name" value="WHTH_GntR"/>
    <property type="match status" value="1"/>
</dbReference>
<dbReference type="EMBL" id="JANYMP010000003">
    <property type="protein sequence ID" value="MCS7477056.1"/>
    <property type="molecule type" value="Genomic_DNA"/>
</dbReference>
<dbReference type="PROSITE" id="PS50949">
    <property type="entry name" value="HTH_GNTR"/>
    <property type="match status" value="1"/>
</dbReference>
<keyword evidence="2" id="KW-0238">DNA-binding</keyword>
<dbReference type="PRINTS" id="PR00035">
    <property type="entry name" value="HTHGNTR"/>
</dbReference>
<comment type="caution">
    <text evidence="5">The sequence shown here is derived from an EMBL/GenBank/DDBJ whole genome shotgun (WGS) entry which is preliminary data.</text>
</comment>
<evidence type="ECO:0000259" key="4">
    <source>
        <dbReference type="PROSITE" id="PS50949"/>
    </source>
</evidence>
<dbReference type="AlphaFoldDB" id="A0A9X2VI91"/>
<dbReference type="SUPFAM" id="SSF48008">
    <property type="entry name" value="GntR ligand-binding domain-like"/>
    <property type="match status" value="1"/>
</dbReference>
<dbReference type="SUPFAM" id="SSF46785">
    <property type="entry name" value="Winged helix' DNA-binding domain"/>
    <property type="match status" value="1"/>
</dbReference>
<evidence type="ECO:0000256" key="2">
    <source>
        <dbReference type="ARBA" id="ARBA00023125"/>
    </source>
</evidence>
<feature type="domain" description="HTH gntR-type" evidence="4">
    <location>
        <begin position="1"/>
        <end position="69"/>
    </location>
</feature>
<dbReference type="InterPro" id="IPR036388">
    <property type="entry name" value="WH-like_DNA-bd_sf"/>
</dbReference>
<protein>
    <submittedName>
        <fullName evidence="5">FadR family transcriptional regulator</fullName>
    </submittedName>
</protein>
<dbReference type="PANTHER" id="PTHR43537:SF5">
    <property type="entry name" value="UXU OPERON TRANSCRIPTIONAL REGULATOR"/>
    <property type="match status" value="1"/>
</dbReference>
<keyword evidence="3" id="KW-0804">Transcription</keyword>
<dbReference type="SMART" id="SM00895">
    <property type="entry name" value="FCD"/>
    <property type="match status" value="1"/>
</dbReference>
<dbReference type="Proteomes" id="UP001141259">
    <property type="component" value="Unassembled WGS sequence"/>
</dbReference>
<dbReference type="Gene3D" id="1.10.10.10">
    <property type="entry name" value="Winged helix-like DNA-binding domain superfamily/Winged helix DNA-binding domain"/>
    <property type="match status" value="1"/>
</dbReference>
<keyword evidence="6" id="KW-1185">Reference proteome</keyword>
<dbReference type="RefSeq" id="WP_259622569.1">
    <property type="nucleotide sequence ID" value="NZ_JANYMP010000003.1"/>
</dbReference>
<name>A0A9X2VI91_9PSEU</name>
<dbReference type="GO" id="GO:0003677">
    <property type="term" value="F:DNA binding"/>
    <property type="evidence" value="ECO:0007669"/>
    <property type="project" value="UniProtKB-KW"/>
</dbReference>